<sequence>MTKEEYKKILSLAISNEGEAYEYYKGVSEKTTDKFQKKLFRELADEEQGHKKALEGFLNKDISALHFYEGANYTISESVEKPKLTLDMRPADAIALAMKNEEEAMTMYSEFATASSDPGQKKLFEDLSLMEKGHKTKLEELYTNMAFPEAW</sequence>
<dbReference type="PANTHER" id="PTHR33531">
    <property type="entry name" value="RUBRERYTHRIN SUBFAMILY"/>
    <property type="match status" value="1"/>
</dbReference>
<dbReference type="RefSeq" id="WP_021171326.1">
    <property type="nucleotide sequence ID" value="NZ_CTRP01000016.1"/>
</dbReference>
<dbReference type="PANTHER" id="PTHR33531:SF10">
    <property type="entry name" value="BLR7895 PROTEIN"/>
    <property type="match status" value="1"/>
</dbReference>
<dbReference type="InterPro" id="IPR003251">
    <property type="entry name" value="Rr_diiron-bd_dom"/>
</dbReference>
<dbReference type="GO" id="GO:0046872">
    <property type="term" value="F:metal ion binding"/>
    <property type="evidence" value="ECO:0007669"/>
    <property type="project" value="InterPro"/>
</dbReference>
<dbReference type="Gene3D" id="1.20.1260.10">
    <property type="match status" value="1"/>
</dbReference>
<dbReference type="EMBL" id="CTRP01000016">
    <property type="protein sequence ID" value="CQR75110.1"/>
    <property type="molecule type" value="Genomic_DNA"/>
</dbReference>
<dbReference type="GO" id="GO:0016491">
    <property type="term" value="F:oxidoreductase activity"/>
    <property type="evidence" value="ECO:0007669"/>
    <property type="project" value="InterPro"/>
</dbReference>
<dbReference type="CDD" id="cd01045">
    <property type="entry name" value="Ferritin_like_AB"/>
    <property type="match status" value="1"/>
</dbReference>
<evidence type="ECO:0000259" key="1">
    <source>
        <dbReference type="Pfam" id="PF02915"/>
    </source>
</evidence>
<keyword evidence="3" id="KW-1185">Reference proteome</keyword>
<dbReference type="Proteomes" id="UP000049855">
    <property type="component" value="Unassembled WGS sequence"/>
</dbReference>
<evidence type="ECO:0000313" key="3">
    <source>
        <dbReference type="Proteomes" id="UP000049855"/>
    </source>
</evidence>
<dbReference type="InterPro" id="IPR009078">
    <property type="entry name" value="Ferritin-like_SF"/>
</dbReference>
<dbReference type="AlphaFoldDB" id="A0A0U1L607"/>
<accession>A0A0U1L607</accession>
<dbReference type="SUPFAM" id="SSF47240">
    <property type="entry name" value="Ferritin-like"/>
    <property type="match status" value="1"/>
</dbReference>
<reference evidence="3" key="1">
    <citation type="submission" date="2015-03" db="EMBL/GenBank/DDBJ databases">
        <authorList>
            <person name="Nijsse Bart"/>
        </authorList>
    </citation>
    <scope>NUCLEOTIDE SEQUENCE [LARGE SCALE GENOMIC DNA]</scope>
</reference>
<protein>
    <submittedName>
        <fullName evidence="2">Rubrerythrin</fullName>
    </submittedName>
</protein>
<feature type="domain" description="Rubrerythrin diiron-binding" evidence="1">
    <location>
        <begin position="8"/>
        <end position="142"/>
    </location>
</feature>
<organism evidence="2 3">
    <name type="scientific">Sporomusa ovata</name>
    <dbReference type="NCBI Taxonomy" id="2378"/>
    <lineage>
        <taxon>Bacteria</taxon>
        <taxon>Bacillati</taxon>
        <taxon>Bacillota</taxon>
        <taxon>Negativicutes</taxon>
        <taxon>Selenomonadales</taxon>
        <taxon>Sporomusaceae</taxon>
        <taxon>Sporomusa</taxon>
    </lineage>
</organism>
<dbReference type="Pfam" id="PF02915">
    <property type="entry name" value="Rubrerythrin"/>
    <property type="match status" value="1"/>
</dbReference>
<gene>
    <name evidence="2" type="ORF">SpAn4DRAFT_4474</name>
</gene>
<name>A0A0U1L607_9FIRM</name>
<proteinExistence type="predicted"/>
<dbReference type="InterPro" id="IPR012347">
    <property type="entry name" value="Ferritin-like"/>
</dbReference>
<evidence type="ECO:0000313" key="2">
    <source>
        <dbReference type="EMBL" id="CQR75110.1"/>
    </source>
</evidence>